<dbReference type="GO" id="GO:0006352">
    <property type="term" value="P:DNA-templated transcription initiation"/>
    <property type="evidence" value="ECO:0007669"/>
    <property type="project" value="InterPro"/>
</dbReference>
<dbReference type="InterPro" id="IPR036388">
    <property type="entry name" value="WH-like_DNA-bd_sf"/>
</dbReference>
<dbReference type="PANTHER" id="PTHR43133:SF62">
    <property type="entry name" value="RNA POLYMERASE SIGMA FACTOR SIGZ"/>
    <property type="match status" value="1"/>
</dbReference>
<protein>
    <submittedName>
        <fullName evidence="7">Sigma-70 family RNA polymerase sigma factor</fullName>
    </submittedName>
</protein>
<dbReference type="PANTHER" id="PTHR43133">
    <property type="entry name" value="RNA POLYMERASE ECF-TYPE SIGMA FACTO"/>
    <property type="match status" value="1"/>
</dbReference>
<keyword evidence="2" id="KW-0805">Transcription regulation</keyword>
<evidence type="ECO:0000256" key="4">
    <source>
        <dbReference type="ARBA" id="ARBA00023163"/>
    </source>
</evidence>
<evidence type="ECO:0000313" key="7">
    <source>
        <dbReference type="EMBL" id="XBO40141.1"/>
    </source>
</evidence>
<dbReference type="RefSeq" id="WP_406856996.1">
    <property type="nucleotide sequence ID" value="NZ_CP157484.1"/>
</dbReference>
<dbReference type="NCBIfam" id="TIGR02937">
    <property type="entry name" value="sigma70-ECF"/>
    <property type="match status" value="1"/>
</dbReference>
<evidence type="ECO:0000256" key="3">
    <source>
        <dbReference type="ARBA" id="ARBA00023082"/>
    </source>
</evidence>
<keyword evidence="3" id="KW-0731">Sigma factor</keyword>
<dbReference type="InterPro" id="IPR014284">
    <property type="entry name" value="RNA_pol_sigma-70_dom"/>
</dbReference>
<dbReference type="InterPro" id="IPR013249">
    <property type="entry name" value="RNA_pol_sigma70_r4_t2"/>
</dbReference>
<dbReference type="InterPro" id="IPR013325">
    <property type="entry name" value="RNA_pol_sigma_r2"/>
</dbReference>
<organism evidence="7">
    <name type="scientific">Alsobacter sp. KACC 23698</name>
    <dbReference type="NCBI Taxonomy" id="3149229"/>
    <lineage>
        <taxon>Bacteria</taxon>
        <taxon>Pseudomonadati</taxon>
        <taxon>Pseudomonadota</taxon>
        <taxon>Alphaproteobacteria</taxon>
        <taxon>Hyphomicrobiales</taxon>
        <taxon>Alsobacteraceae</taxon>
        <taxon>Alsobacter</taxon>
    </lineage>
</organism>
<evidence type="ECO:0000259" key="5">
    <source>
        <dbReference type="Pfam" id="PF04542"/>
    </source>
</evidence>
<dbReference type="InterPro" id="IPR007627">
    <property type="entry name" value="RNA_pol_sigma70_r2"/>
</dbReference>
<evidence type="ECO:0000259" key="6">
    <source>
        <dbReference type="Pfam" id="PF08281"/>
    </source>
</evidence>
<dbReference type="SUPFAM" id="SSF88946">
    <property type="entry name" value="Sigma2 domain of RNA polymerase sigma factors"/>
    <property type="match status" value="1"/>
</dbReference>
<proteinExistence type="inferred from homology"/>
<feature type="domain" description="RNA polymerase sigma factor 70 region 4 type 2" evidence="6">
    <location>
        <begin position="125"/>
        <end position="176"/>
    </location>
</feature>
<reference evidence="7" key="1">
    <citation type="submission" date="2024-05" db="EMBL/GenBank/DDBJ databases">
        <authorList>
            <person name="Kim S."/>
            <person name="Heo J."/>
            <person name="Choi H."/>
            <person name="Choi Y."/>
            <person name="Kwon S.-W."/>
            <person name="Kim Y."/>
        </authorList>
    </citation>
    <scope>NUCLEOTIDE SEQUENCE</scope>
    <source>
        <strain evidence="7">KACC 23698</strain>
    </source>
</reference>
<dbReference type="GO" id="GO:0003677">
    <property type="term" value="F:DNA binding"/>
    <property type="evidence" value="ECO:0007669"/>
    <property type="project" value="InterPro"/>
</dbReference>
<sequence length="183" mass="20634">MPPDASHLADLIVRTGRGDRAAFRAVYDATASKLLGVILRIVRNRAGAEEILQDVYLRLWRNAASYAPEAGPPMGWLVSIARNRAIDVIRQKTPDLIGPDEDGVDWYDKLAEPRDREAELLDASALRNCLGRIDEEHRSCILLAYCEGWSREELAQRFDRPVNTIKTWLHRGLASLRTCLDAQ</sequence>
<dbReference type="SUPFAM" id="SSF88659">
    <property type="entry name" value="Sigma3 and sigma4 domains of RNA polymerase sigma factors"/>
    <property type="match status" value="1"/>
</dbReference>
<name>A0AAU7JIC8_9HYPH</name>
<gene>
    <name evidence="7" type="ORF">ABEG18_05005</name>
</gene>
<dbReference type="Gene3D" id="1.10.1740.10">
    <property type="match status" value="1"/>
</dbReference>
<keyword evidence="4" id="KW-0804">Transcription</keyword>
<dbReference type="InterPro" id="IPR013324">
    <property type="entry name" value="RNA_pol_sigma_r3/r4-like"/>
</dbReference>
<dbReference type="Pfam" id="PF04542">
    <property type="entry name" value="Sigma70_r2"/>
    <property type="match status" value="1"/>
</dbReference>
<feature type="domain" description="RNA polymerase sigma-70 region 2" evidence="5">
    <location>
        <begin position="27"/>
        <end position="92"/>
    </location>
</feature>
<comment type="similarity">
    <text evidence="1">Belongs to the sigma-70 factor family. ECF subfamily.</text>
</comment>
<dbReference type="InterPro" id="IPR039425">
    <property type="entry name" value="RNA_pol_sigma-70-like"/>
</dbReference>
<accession>A0AAU7JIC8</accession>
<dbReference type="AlphaFoldDB" id="A0AAU7JIC8"/>
<evidence type="ECO:0000256" key="1">
    <source>
        <dbReference type="ARBA" id="ARBA00010641"/>
    </source>
</evidence>
<dbReference type="CDD" id="cd06171">
    <property type="entry name" value="Sigma70_r4"/>
    <property type="match status" value="1"/>
</dbReference>
<dbReference type="Pfam" id="PF08281">
    <property type="entry name" value="Sigma70_r4_2"/>
    <property type="match status" value="1"/>
</dbReference>
<dbReference type="GO" id="GO:0016987">
    <property type="term" value="F:sigma factor activity"/>
    <property type="evidence" value="ECO:0007669"/>
    <property type="project" value="UniProtKB-KW"/>
</dbReference>
<dbReference type="EMBL" id="CP157484">
    <property type="protein sequence ID" value="XBO40141.1"/>
    <property type="molecule type" value="Genomic_DNA"/>
</dbReference>
<dbReference type="Gene3D" id="1.10.10.10">
    <property type="entry name" value="Winged helix-like DNA-binding domain superfamily/Winged helix DNA-binding domain"/>
    <property type="match status" value="1"/>
</dbReference>
<evidence type="ECO:0000256" key="2">
    <source>
        <dbReference type="ARBA" id="ARBA00023015"/>
    </source>
</evidence>